<evidence type="ECO:0000313" key="1">
    <source>
        <dbReference type="EMBL" id="KAJ5181550.1"/>
    </source>
</evidence>
<dbReference type="AlphaFoldDB" id="A0A9W9IMZ2"/>
<reference evidence="1" key="2">
    <citation type="journal article" date="2023" name="IMA Fungus">
        <title>Comparative genomic study of the Penicillium genus elucidates a diverse pangenome and 15 lateral gene transfer events.</title>
        <authorList>
            <person name="Petersen C."/>
            <person name="Sorensen T."/>
            <person name="Nielsen M.R."/>
            <person name="Sondergaard T.E."/>
            <person name="Sorensen J.L."/>
            <person name="Fitzpatrick D.A."/>
            <person name="Frisvad J.C."/>
            <person name="Nielsen K.L."/>
        </authorList>
    </citation>
    <scope>NUCLEOTIDE SEQUENCE</scope>
    <source>
        <strain evidence="1">IBT 20477</strain>
    </source>
</reference>
<accession>A0A9W9IMZ2</accession>
<comment type="caution">
    <text evidence="1">The sequence shown here is derived from an EMBL/GenBank/DDBJ whole genome shotgun (WGS) entry which is preliminary data.</text>
</comment>
<dbReference type="OrthoDB" id="3549294at2759"/>
<protein>
    <submittedName>
        <fullName evidence="1">Uncharacterized protein</fullName>
    </submittedName>
</protein>
<dbReference type="Proteomes" id="UP001150942">
    <property type="component" value="Unassembled WGS sequence"/>
</dbReference>
<reference evidence="1" key="1">
    <citation type="submission" date="2022-11" db="EMBL/GenBank/DDBJ databases">
        <authorList>
            <person name="Petersen C."/>
        </authorList>
    </citation>
    <scope>NUCLEOTIDE SEQUENCE</scope>
    <source>
        <strain evidence="1">IBT 20477</strain>
    </source>
</reference>
<sequence>MSKACANCIIPSKVIPLGLPLGVAETRKVELSKDAPLSKWPGVRGISGYDEGNYIAVLFLAWAYILSAKWAELLDRSEKHQCSKEYSSETCQEPEASVQLEVIEVDLPPDASEDEIV</sequence>
<evidence type="ECO:0000313" key="2">
    <source>
        <dbReference type="Proteomes" id="UP001150942"/>
    </source>
</evidence>
<name>A0A9W9IMZ2_9EURO</name>
<keyword evidence="2" id="KW-1185">Reference proteome</keyword>
<organism evidence="1 2">
    <name type="scientific">Penicillium cf. viridicatum</name>
    <dbReference type="NCBI Taxonomy" id="2972119"/>
    <lineage>
        <taxon>Eukaryota</taxon>
        <taxon>Fungi</taxon>
        <taxon>Dikarya</taxon>
        <taxon>Ascomycota</taxon>
        <taxon>Pezizomycotina</taxon>
        <taxon>Eurotiomycetes</taxon>
        <taxon>Eurotiomycetidae</taxon>
        <taxon>Eurotiales</taxon>
        <taxon>Aspergillaceae</taxon>
        <taxon>Penicillium</taxon>
    </lineage>
</organism>
<proteinExistence type="predicted"/>
<dbReference type="EMBL" id="JAPQKQ010000009">
    <property type="protein sequence ID" value="KAJ5181550.1"/>
    <property type="molecule type" value="Genomic_DNA"/>
</dbReference>
<gene>
    <name evidence="1" type="ORF">N7449_011697</name>
</gene>